<dbReference type="SUPFAM" id="SSF53474">
    <property type="entry name" value="alpha/beta-Hydrolases"/>
    <property type="match status" value="1"/>
</dbReference>
<keyword evidence="2" id="KW-0732">Signal</keyword>
<sequence precursor="true">MTRVPKVTLLAVAVSAVVTLAVGCGGSSGTSSGGPQATPRPSASRAPLDVRYDGIVAPSTTLAQHTVYQPADLGAVKDLLPIVVWGNGGCQANGTQVKMFLQRLASYGILAVASGDADGKGASQASWLLDAVTWATAENARPGSPYQGKLDTHAISAQGLSCGGLEALDVSADPRISSTILWSSGSFPNGQLIVGKEALTKLHAPIAWIDGGPSDIAYPNAVDDYNRVPSTIPAVLAQYGDVGHGQQLAPAHLNEMAGVAASWIDAVDYKNAAAKARFVGPACGLCDQQPWKIQAKNWA</sequence>
<accession>E3J841</accession>
<dbReference type="Gene3D" id="3.40.50.1820">
    <property type="entry name" value="alpha/beta hydrolase"/>
    <property type="match status" value="1"/>
</dbReference>
<protein>
    <recommendedName>
        <fullName evidence="5">Alpha/beta hydrolase</fullName>
    </recommendedName>
</protein>
<evidence type="ECO:0000313" key="4">
    <source>
        <dbReference type="Proteomes" id="UP000002484"/>
    </source>
</evidence>
<organism evidence="3 4">
    <name type="scientific">Pseudofrankia inefficax (strain DSM 45817 / CECT 9037 / DDB 130130 / EuI1c)</name>
    <name type="common">Frankia inefficax</name>
    <dbReference type="NCBI Taxonomy" id="298654"/>
    <lineage>
        <taxon>Bacteria</taxon>
        <taxon>Bacillati</taxon>
        <taxon>Actinomycetota</taxon>
        <taxon>Actinomycetes</taxon>
        <taxon>Frankiales</taxon>
        <taxon>Frankiaceae</taxon>
        <taxon>Pseudofrankia</taxon>
    </lineage>
</organism>
<gene>
    <name evidence="3" type="ordered locus">FraEuI1c_4088</name>
</gene>
<dbReference type="EMBL" id="CP002299">
    <property type="protein sequence ID" value="ADP82089.1"/>
    <property type="molecule type" value="Genomic_DNA"/>
</dbReference>
<evidence type="ECO:0000256" key="1">
    <source>
        <dbReference type="SAM" id="MobiDB-lite"/>
    </source>
</evidence>
<dbReference type="HOGENOM" id="CLU_073360_0_0_11"/>
<dbReference type="eggNOG" id="COG4188">
    <property type="taxonomic scope" value="Bacteria"/>
</dbReference>
<dbReference type="KEGG" id="fri:FraEuI1c_4088"/>
<keyword evidence="4" id="KW-1185">Reference proteome</keyword>
<reference evidence="3 4" key="1">
    <citation type="submission" date="2010-10" db="EMBL/GenBank/DDBJ databases">
        <title>Complete sequence of Frankia sp. EuI1c.</title>
        <authorList>
            <consortium name="US DOE Joint Genome Institute"/>
            <person name="Lucas S."/>
            <person name="Copeland A."/>
            <person name="Lapidus A."/>
            <person name="Cheng J.-F."/>
            <person name="Bruce D."/>
            <person name="Goodwin L."/>
            <person name="Pitluck S."/>
            <person name="Chertkov O."/>
            <person name="Detter J.C."/>
            <person name="Han C."/>
            <person name="Tapia R."/>
            <person name="Land M."/>
            <person name="Hauser L."/>
            <person name="Jeffries C."/>
            <person name="Kyrpides N."/>
            <person name="Ivanova N."/>
            <person name="Mikhailova N."/>
            <person name="Beauchemin N."/>
            <person name="Sen A."/>
            <person name="Sur S.A."/>
            <person name="Gtari M."/>
            <person name="Wall L."/>
            <person name="Tisa L."/>
            <person name="Woyke T."/>
        </authorList>
    </citation>
    <scope>NUCLEOTIDE SEQUENCE [LARGE SCALE GENOMIC DNA]</scope>
    <source>
        <strain evidence="4">DSM 45817 / CECT 9037 / EuI1c</strain>
    </source>
</reference>
<evidence type="ECO:0000256" key="2">
    <source>
        <dbReference type="SAM" id="SignalP"/>
    </source>
</evidence>
<feature type="chain" id="PRO_5039616141" description="Alpha/beta hydrolase" evidence="2">
    <location>
        <begin position="22"/>
        <end position="299"/>
    </location>
</feature>
<feature type="signal peptide" evidence="2">
    <location>
        <begin position="1"/>
        <end position="21"/>
    </location>
</feature>
<dbReference type="AlphaFoldDB" id="E3J841"/>
<evidence type="ECO:0008006" key="5">
    <source>
        <dbReference type="Google" id="ProtNLM"/>
    </source>
</evidence>
<feature type="region of interest" description="Disordered" evidence="1">
    <location>
        <begin position="26"/>
        <end position="46"/>
    </location>
</feature>
<dbReference type="PROSITE" id="PS51257">
    <property type="entry name" value="PROKAR_LIPOPROTEIN"/>
    <property type="match status" value="1"/>
</dbReference>
<evidence type="ECO:0000313" key="3">
    <source>
        <dbReference type="EMBL" id="ADP82089.1"/>
    </source>
</evidence>
<dbReference type="InParanoid" id="E3J841"/>
<proteinExistence type="predicted"/>
<dbReference type="STRING" id="298654.FraEuI1c_4088"/>
<name>E3J841_PSEI1</name>
<dbReference type="Proteomes" id="UP000002484">
    <property type="component" value="Chromosome"/>
</dbReference>
<dbReference type="InterPro" id="IPR029058">
    <property type="entry name" value="AB_hydrolase_fold"/>
</dbReference>